<protein>
    <submittedName>
        <fullName evidence="2">Uncharacterized protein</fullName>
    </submittedName>
</protein>
<dbReference type="AlphaFoldDB" id="A0A101LZU0"/>
<dbReference type="EMBL" id="LKAM01000006">
    <property type="protein sequence ID" value="KUM48401.1"/>
    <property type="molecule type" value="Genomic_DNA"/>
</dbReference>
<comment type="caution">
    <text evidence="2">The sequence shown here is derived from an EMBL/GenBank/DDBJ whole genome shotgun (WGS) entry which is preliminary data.</text>
</comment>
<name>A0A101LZU0_PICGL</name>
<keyword evidence="1" id="KW-1133">Transmembrane helix</keyword>
<keyword evidence="2" id="KW-0496">Mitochondrion</keyword>
<proteinExistence type="predicted"/>
<gene>
    <name evidence="2" type="ORF">ABT39_MTgene5401</name>
</gene>
<keyword evidence="1" id="KW-0812">Transmembrane</keyword>
<keyword evidence="1" id="KW-0472">Membrane</keyword>
<feature type="transmembrane region" description="Helical" evidence="1">
    <location>
        <begin position="12"/>
        <end position="29"/>
    </location>
</feature>
<geneLocation type="mitochondrion" evidence="2"/>
<organism evidence="2">
    <name type="scientific">Picea glauca</name>
    <name type="common">White spruce</name>
    <name type="synonym">Pinus glauca</name>
    <dbReference type="NCBI Taxonomy" id="3330"/>
    <lineage>
        <taxon>Eukaryota</taxon>
        <taxon>Viridiplantae</taxon>
        <taxon>Streptophyta</taxon>
        <taxon>Embryophyta</taxon>
        <taxon>Tracheophyta</taxon>
        <taxon>Spermatophyta</taxon>
        <taxon>Pinopsida</taxon>
        <taxon>Pinidae</taxon>
        <taxon>Conifers I</taxon>
        <taxon>Pinales</taxon>
        <taxon>Pinaceae</taxon>
        <taxon>Picea</taxon>
    </lineage>
</organism>
<reference evidence="2" key="1">
    <citation type="journal article" date="2015" name="Genome Biol. Evol.">
        <title>Organellar Genomes of White Spruce (Picea glauca): Assembly and Annotation.</title>
        <authorList>
            <person name="Jackman S.D."/>
            <person name="Warren R.L."/>
            <person name="Gibb E.A."/>
            <person name="Vandervalk B.P."/>
            <person name="Mohamadi H."/>
            <person name="Chu J."/>
            <person name="Raymond A."/>
            <person name="Pleasance S."/>
            <person name="Coope R."/>
            <person name="Wildung M.R."/>
            <person name="Ritland C.E."/>
            <person name="Bousquet J."/>
            <person name="Jones S.J."/>
            <person name="Bohlmann J."/>
            <person name="Birol I."/>
        </authorList>
    </citation>
    <scope>NUCLEOTIDE SEQUENCE [LARGE SCALE GENOMIC DNA]</scope>
    <source>
        <tissue evidence="2">Flushing bud</tissue>
    </source>
</reference>
<accession>A0A101LZU0</accession>
<sequence>MILILIQSMIHLILLFILFLMMIVIQFLSL</sequence>
<evidence type="ECO:0000256" key="1">
    <source>
        <dbReference type="SAM" id="Phobius"/>
    </source>
</evidence>
<evidence type="ECO:0000313" key="2">
    <source>
        <dbReference type="EMBL" id="KUM48401.1"/>
    </source>
</evidence>